<dbReference type="EMBL" id="QFXD01000067">
    <property type="protein sequence ID" value="RDH92322.1"/>
    <property type="molecule type" value="Genomic_DNA"/>
</dbReference>
<keyword evidence="3 8" id="KW-0819">tRNA processing</keyword>
<comment type="function">
    <text evidence="8">Catalyzes the deamination of adenosine to inosine at the wobble position 34 of tRNA(Arg2).</text>
</comment>
<dbReference type="GO" id="GO:0008270">
    <property type="term" value="F:zinc ion binding"/>
    <property type="evidence" value="ECO:0007669"/>
    <property type="project" value="UniProtKB-UniRule"/>
</dbReference>
<dbReference type="Proteomes" id="UP000255508">
    <property type="component" value="Unassembled WGS sequence"/>
</dbReference>
<evidence type="ECO:0000256" key="8">
    <source>
        <dbReference type="HAMAP-Rule" id="MF_00972"/>
    </source>
</evidence>
<feature type="binding site" evidence="8">
    <location>
        <position position="86"/>
    </location>
    <ligand>
        <name>Zn(2+)</name>
        <dbReference type="ChEBI" id="CHEBI:29105"/>
        <note>catalytic</note>
    </ligand>
</feature>
<evidence type="ECO:0000256" key="6">
    <source>
        <dbReference type="ARBA" id="ARBA00022833"/>
    </source>
</evidence>
<organism evidence="10 11">
    <name type="scientific">endosymbiont of Lamellibrachia luymesi</name>
    <dbReference type="NCBI Taxonomy" id="2200907"/>
    <lineage>
        <taxon>Bacteria</taxon>
        <taxon>Pseudomonadati</taxon>
        <taxon>Pseudomonadota</taxon>
        <taxon>Gammaproteobacteria</taxon>
        <taxon>sulfur-oxidizing symbionts</taxon>
    </lineage>
</organism>
<evidence type="ECO:0000313" key="11">
    <source>
        <dbReference type="Proteomes" id="UP000255508"/>
    </source>
</evidence>
<sequence>MVFDTQDRHYMETALELAAQAETEGEVPVGAILVRDDKIIGQGWNRPIGHHDPTAHAEIMALRDAGRREENYRLPGSTLYVTLEPCPMCAGAIIHARVERVVYAARDPRSGAAGSVFNLLPSDQRFNHRVECEGGLLEVESGERLRQFFRLRRKNKE</sequence>
<dbReference type="HAMAP" id="MF_00972">
    <property type="entry name" value="tRNA_aden_deaminase"/>
    <property type="match status" value="1"/>
</dbReference>
<evidence type="ECO:0000256" key="2">
    <source>
        <dbReference type="ARBA" id="ARBA00011738"/>
    </source>
</evidence>
<dbReference type="CDD" id="cd01285">
    <property type="entry name" value="nucleoside_deaminase"/>
    <property type="match status" value="1"/>
</dbReference>
<evidence type="ECO:0000256" key="7">
    <source>
        <dbReference type="ARBA" id="ARBA00048045"/>
    </source>
</evidence>
<dbReference type="FunFam" id="3.40.140.10:FF:000005">
    <property type="entry name" value="tRNA-specific adenosine deaminase"/>
    <property type="match status" value="1"/>
</dbReference>
<dbReference type="InterPro" id="IPR016192">
    <property type="entry name" value="APOBEC/CMP_deaminase_Zn-bd"/>
</dbReference>
<reference evidence="10 11" key="1">
    <citation type="journal article" date="2018" name="ISME J.">
        <title>Endosymbiont genomes yield clues of tubeworm success.</title>
        <authorList>
            <person name="Li Y."/>
            <person name="Liles M.R."/>
            <person name="Halanych K.M."/>
        </authorList>
    </citation>
    <scope>NUCLEOTIDE SEQUENCE [LARGE SCALE GENOMIC DNA]</scope>
    <source>
        <strain evidence="10">A1422</strain>
    </source>
</reference>
<dbReference type="PANTHER" id="PTHR11079:SF202">
    <property type="entry name" value="TRNA-SPECIFIC ADENOSINE DEAMINASE"/>
    <property type="match status" value="1"/>
</dbReference>
<feature type="binding site" evidence="8">
    <location>
        <position position="56"/>
    </location>
    <ligand>
        <name>Zn(2+)</name>
        <dbReference type="ChEBI" id="CHEBI:29105"/>
        <note>catalytic</note>
    </ligand>
</feature>
<dbReference type="SUPFAM" id="SSF53927">
    <property type="entry name" value="Cytidine deaminase-like"/>
    <property type="match status" value="1"/>
</dbReference>
<dbReference type="GO" id="GO:0002100">
    <property type="term" value="P:tRNA wobble adenosine to inosine editing"/>
    <property type="evidence" value="ECO:0007669"/>
    <property type="project" value="UniProtKB-UniRule"/>
</dbReference>
<evidence type="ECO:0000313" key="10">
    <source>
        <dbReference type="EMBL" id="RDH92322.1"/>
    </source>
</evidence>
<keyword evidence="4 8" id="KW-0479">Metal-binding</keyword>
<comment type="subunit">
    <text evidence="2 8">Homodimer.</text>
</comment>
<feature type="domain" description="CMP/dCMP-type deaminase" evidence="9">
    <location>
        <begin position="5"/>
        <end position="117"/>
    </location>
</feature>
<dbReference type="Pfam" id="PF00383">
    <property type="entry name" value="dCMP_cyt_deam_1"/>
    <property type="match status" value="1"/>
</dbReference>
<comment type="similarity">
    <text evidence="1">Belongs to the cytidine and deoxycytidylate deaminase family. ADAT2 subfamily.</text>
</comment>
<name>A0A370DZM4_9GAMM</name>
<feature type="active site" description="Proton donor" evidence="8">
    <location>
        <position position="58"/>
    </location>
</feature>
<evidence type="ECO:0000256" key="1">
    <source>
        <dbReference type="ARBA" id="ARBA00010669"/>
    </source>
</evidence>
<accession>A0A370DZM4</accession>
<evidence type="ECO:0000256" key="3">
    <source>
        <dbReference type="ARBA" id="ARBA00022694"/>
    </source>
</evidence>
<dbReference type="PROSITE" id="PS51747">
    <property type="entry name" value="CYT_DCMP_DEAMINASES_2"/>
    <property type="match status" value="1"/>
</dbReference>
<comment type="cofactor">
    <cofactor evidence="8">
        <name>Zn(2+)</name>
        <dbReference type="ChEBI" id="CHEBI:29105"/>
    </cofactor>
    <text evidence="8">Binds 1 zinc ion per subunit.</text>
</comment>
<dbReference type="GO" id="GO:0052717">
    <property type="term" value="F:tRNA-specific adenosine-34 deaminase activity"/>
    <property type="evidence" value="ECO:0007669"/>
    <property type="project" value="UniProtKB-UniRule"/>
</dbReference>
<dbReference type="PROSITE" id="PS00903">
    <property type="entry name" value="CYT_DCMP_DEAMINASES_1"/>
    <property type="match status" value="1"/>
</dbReference>
<gene>
    <name evidence="8" type="primary">tadA</name>
    <name evidence="10" type="ORF">DIZ79_03705</name>
</gene>
<dbReference type="Gene3D" id="3.40.140.10">
    <property type="entry name" value="Cytidine Deaminase, domain 2"/>
    <property type="match status" value="1"/>
</dbReference>
<protein>
    <recommendedName>
        <fullName evidence="8">tRNA-specific adenosine deaminase</fullName>
        <ecNumber evidence="8">3.5.4.33</ecNumber>
    </recommendedName>
</protein>
<keyword evidence="6 8" id="KW-0862">Zinc</keyword>
<feature type="binding site" evidence="8">
    <location>
        <position position="89"/>
    </location>
    <ligand>
        <name>Zn(2+)</name>
        <dbReference type="ChEBI" id="CHEBI:29105"/>
        <note>catalytic</note>
    </ligand>
</feature>
<evidence type="ECO:0000256" key="4">
    <source>
        <dbReference type="ARBA" id="ARBA00022723"/>
    </source>
</evidence>
<dbReference type="InterPro" id="IPR016193">
    <property type="entry name" value="Cytidine_deaminase-like"/>
</dbReference>
<evidence type="ECO:0000256" key="5">
    <source>
        <dbReference type="ARBA" id="ARBA00022801"/>
    </source>
</evidence>
<dbReference type="NCBIfam" id="NF008113">
    <property type="entry name" value="PRK10860.1"/>
    <property type="match status" value="1"/>
</dbReference>
<dbReference type="InterPro" id="IPR028883">
    <property type="entry name" value="tRNA_aden_deaminase"/>
</dbReference>
<dbReference type="EC" id="3.5.4.33" evidence="8"/>
<keyword evidence="5 8" id="KW-0378">Hydrolase</keyword>
<dbReference type="InterPro" id="IPR002125">
    <property type="entry name" value="CMP_dCMP_dom"/>
</dbReference>
<proteinExistence type="inferred from homology"/>
<evidence type="ECO:0000259" key="9">
    <source>
        <dbReference type="PROSITE" id="PS51747"/>
    </source>
</evidence>
<comment type="caution">
    <text evidence="10">The sequence shown here is derived from an EMBL/GenBank/DDBJ whole genome shotgun (WGS) entry which is preliminary data.</text>
</comment>
<dbReference type="PANTHER" id="PTHR11079">
    <property type="entry name" value="CYTOSINE DEAMINASE FAMILY MEMBER"/>
    <property type="match status" value="1"/>
</dbReference>
<dbReference type="AlphaFoldDB" id="A0A370DZM4"/>
<comment type="catalytic activity">
    <reaction evidence="7 8">
        <text>adenosine(34) in tRNA + H2O + H(+) = inosine(34) in tRNA + NH4(+)</text>
        <dbReference type="Rhea" id="RHEA:43168"/>
        <dbReference type="Rhea" id="RHEA-COMP:10373"/>
        <dbReference type="Rhea" id="RHEA-COMP:10374"/>
        <dbReference type="ChEBI" id="CHEBI:15377"/>
        <dbReference type="ChEBI" id="CHEBI:15378"/>
        <dbReference type="ChEBI" id="CHEBI:28938"/>
        <dbReference type="ChEBI" id="CHEBI:74411"/>
        <dbReference type="ChEBI" id="CHEBI:82852"/>
        <dbReference type="EC" id="3.5.4.33"/>
    </reaction>
</comment>